<evidence type="ECO:0000259" key="1">
    <source>
        <dbReference type="PROSITE" id="PS50097"/>
    </source>
</evidence>
<dbReference type="PANTHER" id="PTHR47843:SF2">
    <property type="entry name" value="BTB DOMAIN-CONTAINING PROTEIN"/>
    <property type="match status" value="1"/>
</dbReference>
<dbReference type="InterPro" id="IPR000210">
    <property type="entry name" value="BTB/POZ_dom"/>
</dbReference>
<feature type="domain" description="BTB" evidence="1">
    <location>
        <begin position="7"/>
        <end position="76"/>
    </location>
</feature>
<dbReference type="SUPFAM" id="SSF54695">
    <property type="entry name" value="POZ domain"/>
    <property type="match status" value="1"/>
</dbReference>
<name>R0IVG0_EXST2</name>
<reference evidence="2 3" key="1">
    <citation type="journal article" date="2012" name="PLoS Pathog.">
        <title>Diverse lifestyles and strategies of plant pathogenesis encoded in the genomes of eighteen Dothideomycetes fungi.</title>
        <authorList>
            <person name="Ohm R.A."/>
            <person name="Feau N."/>
            <person name="Henrissat B."/>
            <person name="Schoch C.L."/>
            <person name="Horwitz B.A."/>
            <person name="Barry K.W."/>
            <person name="Condon B.J."/>
            <person name="Copeland A.C."/>
            <person name="Dhillon B."/>
            <person name="Glaser F."/>
            <person name="Hesse C.N."/>
            <person name="Kosti I."/>
            <person name="LaButti K."/>
            <person name="Lindquist E.A."/>
            <person name="Lucas S."/>
            <person name="Salamov A.A."/>
            <person name="Bradshaw R.E."/>
            <person name="Ciuffetti L."/>
            <person name="Hamelin R.C."/>
            <person name="Kema G.H.J."/>
            <person name="Lawrence C."/>
            <person name="Scott J.A."/>
            <person name="Spatafora J.W."/>
            <person name="Turgeon B.G."/>
            <person name="de Wit P.J.G.M."/>
            <person name="Zhong S."/>
            <person name="Goodwin S.B."/>
            <person name="Grigoriev I.V."/>
        </authorList>
    </citation>
    <scope>NUCLEOTIDE SEQUENCE [LARGE SCALE GENOMIC DNA]</scope>
    <source>
        <strain evidence="3">28A</strain>
    </source>
</reference>
<accession>R0IVG0</accession>
<dbReference type="InterPro" id="IPR011333">
    <property type="entry name" value="SKP1/BTB/POZ_sf"/>
</dbReference>
<gene>
    <name evidence="2" type="ORF">SETTUDRAFT_54405</name>
</gene>
<dbReference type="Pfam" id="PF00651">
    <property type="entry name" value="BTB"/>
    <property type="match status" value="1"/>
</dbReference>
<dbReference type="AlphaFoldDB" id="R0IVG0"/>
<dbReference type="PANTHER" id="PTHR47843">
    <property type="entry name" value="BTB DOMAIN-CONTAINING PROTEIN-RELATED"/>
    <property type="match status" value="1"/>
</dbReference>
<feature type="non-terminal residue" evidence="2">
    <location>
        <position position="1"/>
    </location>
</feature>
<dbReference type="CDD" id="cd18186">
    <property type="entry name" value="BTB_POZ_ZBTB_KLHL-like"/>
    <property type="match status" value="1"/>
</dbReference>
<evidence type="ECO:0000313" key="3">
    <source>
        <dbReference type="Proteomes" id="UP000016935"/>
    </source>
</evidence>
<feature type="non-terminal residue" evidence="2">
    <location>
        <position position="197"/>
    </location>
</feature>
<dbReference type="GeneID" id="19405205"/>
<dbReference type="EMBL" id="KB908526">
    <property type="protein sequence ID" value="EOA88765.1"/>
    <property type="molecule type" value="Genomic_DNA"/>
</dbReference>
<dbReference type="eggNOG" id="ENOG502T17B">
    <property type="taxonomic scope" value="Eukaryota"/>
</dbReference>
<organism evidence="2 3">
    <name type="scientific">Exserohilum turcicum (strain 28A)</name>
    <name type="common">Northern leaf blight fungus</name>
    <name type="synonym">Setosphaeria turcica</name>
    <dbReference type="NCBI Taxonomy" id="671987"/>
    <lineage>
        <taxon>Eukaryota</taxon>
        <taxon>Fungi</taxon>
        <taxon>Dikarya</taxon>
        <taxon>Ascomycota</taxon>
        <taxon>Pezizomycotina</taxon>
        <taxon>Dothideomycetes</taxon>
        <taxon>Pleosporomycetidae</taxon>
        <taxon>Pleosporales</taxon>
        <taxon>Pleosporineae</taxon>
        <taxon>Pleosporaceae</taxon>
        <taxon>Exserohilum</taxon>
    </lineage>
</organism>
<dbReference type="OrthoDB" id="194443at2759"/>
<dbReference type="RefSeq" id="XP_008023375.1">
    <property type="nucleotide sequence ID" value="XM_008025184.1"/>
</dbReference>
<proteinExistence type="predicted"/>
<dbReference type="Gene3D" id="3.30.710.10">
    <property type="entry name" value="Potassium Channel Kv1.1, Chain A"/>
    <property type="match status" value="1"/>
</dbReference>
<keyword evidence="3" id="KW-1185">Reference proteome</keyword>
<dbReference type="HOGENOM" id="CLU_068279_2_2_1"/>
<sequence>SAVTQQEMVTVKIGPQQKQYRIHKGLITYHSEYFGSAYSGQWKEADEKDVVLEDIEPAIFDVFVQWLYTQDMPSVEEIERILKVYPEDEEDGDPVITVLTKSLVFGDRFLSPAFRRGASRGIIEVLSADEPGTFTIFTAVKFSFENLPEEHIINELFIDLYCSHLVRTSASEESLYAHLLRRDMPYKFLVKVIARYS</sequence>
<evidence type="ECO:0000313" key="2">
    <source>
        <dbReference type="EMBL" id="EOA88765.1"/>
    </source>
</evidence>
<dbReference type="Proteomes" id="UP000016935">
    <property type="component" value="Unassembled WGS sequence"/>
</dbReference>
<dbReference type="PROSITE" id="PS50097">
    <property type="entry name" value="BTB"/>
    <property type="match status" value="1"/>
</dbReference>
<reference evidence="2 3" key="2">
    <citation type="journal article" date="2013" name="PLoS Genet.">
        <title>Comparative genome structure, secondary metabolite, and effector coding capacity across Cochliobolus pathogens.</title>
        <authorList>
            <person name="Condon B.J."/>
            <person name="Leng Y."/>
            <person name="Wu D."/>
            <person name="Bushley K.E."/>
            <person name="Ohm R.A."/>
            <person name="Otillar R."/>
            <person name="Martin J."/>
            <person name="Schackwitz W."/>
            <person name="Grimwood J."/>
            <person name="MohdZainudin N."/>
            <person name="Xue C."/>
            <person name="Wang R."/>
            <person name="Manning V.A."/>
            <person name="Dhillon B."/>
            <person name="Tu Z.J."/>
            <person name="Steffenson B.J."/>
            <person name="Salamov A."/>
            <person name="Sun H."/>
            <person name="Lowry S."/>
            <person name="LaButti K."/>
            <person name="Han J."/>
            <person name="Copeland A."/>
            <person name="Lindquist E."/>
            <person name="Barry K."/>
            <person name="Schmutz J."/>
            <person name="Baker S.E."/>
            <person name="Ciuffetti L.M."/>
            <person name="Grigoriev I.V."/>
            <person name="Zhong S."/>
            <person name="Turgeon B.G."/>
        </authorList>
    </citation>
    <scope>NUCLEOTIDE SEQUENCE [LARGE SCALE GENOMIC DNA]</scope>
    <source>
        <strain evidence="3">28A</strain>
    </source>
</reference>
<dbReference type="STRING" id="671987.R0IVG0"/>
<protein>
    <recommendedName>
        <fullName evidence="1">BTB domain-containing protein</fullName>
    </recommendedName>
</protein>